<dbReference type="EMBL" id="JAHCMY010000005">
    <property type="protein sequence ID" value="MBS9524497.1"/>
    <property type="molecule type" value="Genomic_DNA"/>
</dbReference>
<keyword evidence="1" id="KW-0732">Signal</keyword>
<dbReference type="RefSeq" id="WP_213945356.1">
    <property type="nucleotide sequence ID" value="NZ_JAHBGI010000002.1"/>
</dbReference>
<proteinExistence type="predicted"/>
<organism evidence="3 4">
    <name type="scientific">Litoribacter ruber</name>
    <dbReference type="NCBI Taxonomy" id="702568"/>
    <lineage>
        <taxon>Bacteria</taxon>
        <taxon>Pseudomonadati</taxon>
        <taxon>Bacteroidota</taxon>
        <taxon>Cytophagia</taxon>
        <taxon>Cytophagales</taxon>
        <taxon>Cyclobacteriaceae</taxon>
        <taxon>Litoribacter</taxon>
    </lineage>
</organism>
<dbReference type="AlphaFoldDB" id="A0AAP2G1P1"/>
<feature type="signal peptide" evidence="1">
    <location>
        <begin position="1"/>
        <end position="18"/>
    </location>
</feature>
<keyword evidence="4" id="KW-1185">Reference proteome</keyword>
<evidence type="ECO:0000313" key="3">
    <source>
        <dbReference type="EMBL" id="MBS9524497.1"/>
    </source>
</evidence>
<name>A0AAP2G1P1_9BACT</name>
<dbReference type="InterPro" id="IPR013229">
    <property type="entry name" value="PEGA"/>
</dbReference>
<evidence type="ECO:0000256" key="1">
    <source>
        <dbReference type="SAM" id="SignalP"/>
    </source>
</evidence>
<feature type="chain" id="PRO_5043034299" evidence="1">
    <location>
        <begin position="19"/>
        <end position="147"/>
    </location>
</feature>
<dbReference type="Proteomes" id="UP001319104">
    <property type="component" value="Unassembled WGS sequence"/>
</dbReference>
<comment type="caution">
    <text evidence="3">The sequence shown here is derived from an EMBL/GenBank/DDBJ whole genome shotgun (WGS) entry which is preliminary data.</text>
</comment>
<sequence length="147" mass="16577">MKRLLLLTLVTAMLSSCATIFTGTKDTIHFNSNPEGATVYKDGLEICKTPCRVPVKRSLNDTDIEYRLDGYEARVFSLDKEFNVVSIINLGNLLGWGIDAASGALMKYDRKNYELDLKRDERTSNLNPKEIHINSEKNTVDIYVIAD</sequence>
<dbReference type="PROSITE" id="PS51257">
    <property type="entry name" value="PROKAR_LIPOPROTEIN"/>
    <property type="match status" value="1"/>
</dbReference>
<evidence type="ECO:0000313" key="4">
    <source>
        <dbReference type="Proteomes" id="UP001319104"/>
    </source>
</evidence>
<accession>A0AAP2G1P1</accession>
<dbReference type="Pfam" id="PF08308">
    <property type="entry name" value="PEGA"/>
    <property type="match status" value="1"/>
</dbReference>
<protein>
    <submittedName>
        <fullName evidence="3">PEGA domain-containing protein</fullName>
    </submittedName>
</protein>
<evidence type="ECO:0000259" key="2">
    <source>
        <dbReference type="Pfam" id="PF08308"/>
    </source>
</evidence>
<gene>
    <name evidence="3" type="ORF">KI659_10765</name>
</gene>
<reference evidence="3 4" key="1">
    <citation type="submission" date="2021-05" db="EMBL/GenBank/DDBJ databases">
        <authorList>
            <person name="Zhang Z.D."/>
            <person name="Osman G."/>
        </authorList>
    </citation>
    <scope>NUCLEOTIDE SEQUENCE [LARGE SCALE GENOMIC DNA]</scope>
    <source>
        <strain evidence="3 4">KCTC 32217</strain>
    </source>
</reference>
<feature type="domain" description="PEGA" evidence="2">
    <location>
        <begin position="28"/>
        <end position="58"/>
    </location>
</feature>